<name>A0ABS4CU41_9BACI</name>
<sequence>MSLIRGKLCELLAKKTYRDHPASYMLIGMFSFIDTLLHGKVGDIVNELPLLDEVKGALHGNDNDYRYVLHMAKCIERNKWDEINIADISKKEAYQCYLKAVEWSGNLLII</sequence>
<comment type="caution">
    <text evidence="1">The sequence shown here is derived from an EMBL/GenBank/DDBJ whole genome shotgun (WGS) entry which is preliminary data.</text>
</comment>
<accession>A0ABS4CU41</accession>
<dbReference type="EMBL" id="JAFDST010000002">
    <property type="protein sequence ID" value="MBP1081052.1"/>
    <property type="molecule type" value="Genomic_DNA"/>
</dbReference>
<evidence type="ECO:0000313" key="1">
    <source>
        <dbReference type="EMBL" id="MBP1081052.1"/>
    </source>
</evidence>
<dbReference type="Proteomes" id="UP000674416">
    <property type="component" value="Unassembled WGS sequence"/>
</dbReference>
<evidence type="ECO:0000313" key="2">
    <source>
        <dbReference type="Proteomes" id="UP000674416"/>
    </source>
</evidence>
<organism evidence="1 2">
    <name type="scientific">Bacillus capparidis</name>
    <dbReference type="NCBI Taxonomy" id="1840411"/>
    <lineage>
        <taxon>Bacteria</taxon>
        <taxon>Bacillati</taxon>
        <taxon>Bacillota</taxon>
        <taxon>Bacilli</taxon>
        <taxon>Bacillales</taxon>
        <taxon>Bacillaceae</taxon>
        <taxon>Bacillus</taxon>
    </lineage>
</organism>
<protein>
    <submittedName>
        <fullName evidence="1">EAL and modified HD-GYP domain-containing signal transduction protein</fullName>
    </submittedName>
</protein>
<gene>
    <name evidence="1" type="ORF">JOC74_001545</name>
</gene>
<keyword evidence="2" id="KW-1185">Reference proteome</keyword>
<reference evidence="1 2" key="1">
    <citation type="submission" date="2021-01" db="EMBL/GenBank/DDBJ databases">
        <title>Genomic Encyclopedia of Type Strains, Phase IV (KMG-IV): sequencing the most valuable type-strain genomes for metagenomic binning, comparative biology and taxonomic classification.</title>
        <authorList>
            <person name="Goeker M."/>
        </authorList>
    </citation>
    <scope>NUCLEOTIDE SEQUENCE [LARGE SCALE GENOMIC DNA]</scope>
    <source>
        <strain evidence="1 2">DSM 103394</strain>
    </source>
</reference>
<proteinExistence type="predicted"/>
<dbReference type="SUPFAM" id="SSF109604">
    <property type="entry name" value="HD-domain/PDEase-like"/>
    <property type="match status" value="1"/>
</dbReference>